<keyword evidence="1" id="KW-0472">Membrane</keyword>
<organism evidence="2 3">
    <name type="scientific">Massilia violaceinigra</name>
    <dbReference type="NCBI Taxonomy" id="2045208"/>
    <lineage>
        <taxon>Bacteria</taxon>
        <taxon>Pseudomonadati</taxon>
        <taxon>Pseudomonadota</taxon>
        <taxon>Betaproteobacteria</taxon>
        <taxon>Burkholderiales</taxon>
        <taxon>Oxalobacteraceae</taxon>
        <taxon>Telluria group</taxon>
        <taxon>Massilia</taxon>
    </lineage>
</organism>
<feature type="transmembrane region" description="Helical" evidence="1">
    <location>
        <begin position="28"/>
        <end position="50"/>
    </location>
</feature>
<reference evidence="2" key="1">
    <citation type="submission" date="2017-10" db="EMBL/GenBank/DDBJ databases">
        <title>Massilia psychrophilum sp. nov., a novel purple-pigmented bacterium isolated from Tianshan glacier, Xinjiang Municipality, China.</title>
        <authorList>
            <person name="Wang H."/>
        </authorList>
    </citation>
    <scope>NUCLEOTIDE SEQUENCE [LARGE SCALE GENOMIC DNA]</scope>
    <source>
        <strain evidence="2">B2</strain>
    </source>
</reference>
<evidence type="ECO:0000313" key="2">
    <source>
        <dbReference type="EMBL" id="ATQ76435.1"/>
    </source>
</evidence>
<dbReference type="Proteomes" id="UP000229897">
    <property type="component" value="Chromosome"/>
</dbReference>
<keyword evidence="1" id="KW-0812">Transmembrane</keyword>
<keyword evidence="1" id="KW-1133">Transmembrane helix</keyword>
<keyword evidence="3" id="KW-1185">Reference proteome</keyword>
<dbReference type="EMBL" id="CP024608">
    <property type="protein sequence ID" value="ATQ76435.1"/>
    <property type="molecule type" value="Genomic_DNA"/>
</dbReference>
<proteinExistence type="predicted"/>
<sequence length="166" mass="17413">MMLDMYRQEATAARQESAYGAMLELRPFLFKGASLLVVALAVLLMASLMLGRAARIVQVPAVALAGDPVAPHAVRLALAGPAPVLRPGQQALLRRAGAPALALPGSVARFEAGTPVRVLFSTDAAHAAQLADMLRGGAELRLELRLPAQTFGQWLSGVALQRGGKQ</sequence>
<dbReference type="RefSeq" id="WP_099877315.1">
    <property type="nucleotide sequence ID" value="NZ_CP024608.1"/>
</dbReference>
<name>A0A2D2DN65_9BURK</name>
<evidence type="ECO:0000313" key="3">
    <source>
        <dbReference type="Proteomes" id="UP000229897"/>
    </source>
</evidence>
<protein>
    <submittedName>
        <fullName evidence="2">Uncharacterized protein</fullName>
    </submittedName>
</protein>
<gene>
    <name evidence="2" type="ORF">CR152_19305</name>
</gene>
<dbReference type="AlphaFoldDB" id="A0A2D2DN65"/>
<accession>A0A2D2DN65</accession>
<dbReference type="KEGG" id="mass:CR152_19305"/>
<evidence type="ECO:0000256" key="1">
    <source>
        <dbReference type="SAM" id="Phobius"/>
    </source>
</evidence>